<feature type="transmembrane region" description="Helical" evidence="1">
    <location>
        <begin position="36"/>
        <end position="58"/>
    </location>
</feature>
<protein>
    <submittedName>
        <fullName evidence="2">Uncharacterized protein</fullName>
    </submittedName>
</protein>
<dbReference type="EMBL" id="QUMW01000001">
    <property type="protein sequence ID" value="REG26398.1"/>
    <property type="molecule type" value="Genomic_DNA"/>
</dbReference>
<keyword evidence="1" id="KW-0812">Transmembrane</keyword>
<dbReference type="AlphaFoldDB" id="A0A3E0B359"/>
<evidence type="ECO:0000313" key="2">
    <source>
        <dbReference type="EMBL" id="REG26398.1"/>
    </source>
</evidence>
<evidence type="ECO:0000256" key="1">
    <source>
        <dbReference type="SAM" id="Phobius"/>
    </source>
</evidence>
<keyword evidence="1" id="KW-0472">Membrane</keyword>
<proteinExistence type="predicted"/>
<evidence type="ECO:0000313" key="3">
    <source>
        <dbReference type="Proteomes" id="UP000257076"/>
    </source>
</evidence>
<reference evidence="2 3" key="1">
    <citation type="submission" date="2018-08" db="EMBL/GenBank/DDBJ databases">
        <title>Genomic Encyclopedia of Type Strains, Phase IV (KMG-IV): sequencing the most valuable type-strain genomes for metagenomic binning, comparative biology and taxonomic classification.</title>
        <authorList>
            <person name="Goeker M."/>
        </authorList>
    </citation>
    <scope>NUCLEOTIDE SEQUENCE [LARGE SCALE GENOMIC DNA]</scope>
    <source>
        <strain evidence="2 3">DSM 17274</strain>
    </source>
</reference>
<accession>A0A3E0B359</accession>
<keyword evidence="3" id="KW-1185">Reference proteome</keyword>
<organism evidence="2 3">
    <name type="scientific">Jeotgalicoccus halotolerans</name>
    <dbReference type="NCBI Taxonomy" id="157227"/>
    <lineage>
        <taxon>Bacteria</taxon>
        <taxon>Bacillati</taxon>
        <taxon>Bacillota</taxon>
        <taxon>Bacilli</taxon>
        <taxon>Bacillales</taxon>
        <taxon>Staphylococcaceae</taxon>
        <taxon>Jeotgalicoccus</taxon>
    </lineage>
</organism>
<dbReference type="RefSeq" id="WP_115883770.1">
    <property type="nucleotide sequence ID" value="NZ_CBCSHX010000010.1"/>
</dbReference>
<keyword evidence="1" id="KW-1133">Transmembrane helix</keyword>
<dbReference type="Proteomes" id="UP000257076">
    <property type="component" value="Unassembled WGS sequence"/>
</dbReference>
<sequence>MNNFIVFAISIIAISILGYLAVRSTTIQDEETYKNYIYLAGVLFLDVVIVGIGFYFYMN</sequence>
<name>A0A3E0B359_9STAP</name>
<feature type="transmembrane region" description="Helical" evidence="1">
    <location>
        <begin position="6"/>
        <end position="24"/>
    </location>
</feature>
<gene>
    <name evidence="2" type="ORF">DFR63_0041</name>
</gene>
<comment type="caution">
    <text evidence="2">The sequence shown here is derived from an EMBL/GenBank/DDBJ whole genome shotgun (WGS) entry which is preliminary data.</text>
</comment>